<gene>
    <name evidence="2" type="ORF">Voc01_029860</name>
</gene>
<dbReference type="RefSeq" id="WP_203928019.1">
    <property type="nucleotide sequence ID" value="NZ_BOPH01000036.1"/>
</dbReference>
<reference evidence="2" key="1">
    <citation type="submission" date="2021-01" db="EMBL/GenBank/DDBJ databases">
        <title>Whole genome shotgun sequence of Virgisporangium ochraceum NBRC 16418.</title>
        <authorList>
            <person name="Komaki H."/>
            <person name="Tamura T."/>
        </authorList>
    </citation>
    <scope>NUCLEOTIDE SEQUENCE</scope>
    <source>
        <strain evidence="2">NBRC 16418</strain>
    </source>
</reference>
<dbReference type="SUPFAM" id="SSF54593">
    <property type="entry name" value="Glyoxalase/Bleomycin resistance protein/Dihydroxybiphenyl dioxygenase"/>
    <property type="match status" value="1"/>
</dbReference>
<proteinExistence type="predicted"/>
<comment type="caution">
    <text evidence="2">The sequence shown here is derived from an EMBL/GenBank/DDBJ whole genome shotgun (WGS) entry which is preliminary data.</text>
</comment>
<dbReference type="EMBL" id="BOPH01000036">
    <property type="protein sequence ID" value="GIJ68069.1"/>
    <property type="molecule type" value="Genomic_DNA"/>
</dbReference>
<dbReference type="Gene3D" id="3.10.180.10">
    <property type="entry name" value="2,3-Dihydroxybiphenyl 1,2-Dioxygenase, domain 1"/>
    <property type="match status" value="1"/>
</dbReference>
<dbReference type="CDD" id="cd06587">
    <property type="entry name" value="VOC"/>
    <property type="match status" value="1"/>
</dbReference>
<accession>A0A8J3ZQJ3</accession>
<organism evidence="2 3">
    <name type="scientific">Virgisporangium ochraceum</name>
    <dbReference type="NCBI Taxonomy" id="65505"/>
    <lineage>
        <taxon>Bacteria</taxon>
        <taxon>Bacillati</taxon>
        <taxon>Actinomycetota</taxon>
        <taxon>Actinomycetes</taxon>
        <taxon>Micromonosporales</taxon>
        <taxon>Micromonosporaceae</taxon>
        <taxon>Virgisporangium</taxon>
    </lineage>
</organism>
<sequence length="127" mass="13902">MTHRSRLSTILIDTPAAEAPAAATFWSQALGAPTQSPPDEPQFTGLRDALPDLVLAVQAVDDQPRYHVDIETDDVDAETARLVALGAVEVNRWLECRILRAPGGHLLCVIPLHSDPATFTRLSREWP</sequence>
<dbReference type="InterPro" id="IPR041581">
    <property type="entry name" value="Glyoxalase_6"/>
</dbReference>
<dbReference type="AlphaFoldDB" id="A0A8J3ZQJ3"/>
<evidence type="ECO:0000313" key="3">
    <source>
        <dbReference type="Proteomes" id="UP000635606"/>
    </source>
</evidence>
<evidence type="ECO:0000313" key="2">
    <source>
        <dbReference type="EMBL" id="GIJ68069.1"/>
    </source>
</evidence>
<evidence type="ECO:0000259" key="1">
    <source>
        <dbReference type="Pfam" id="PF18029"/>
    </source>
</evidence>
<protein>
    <recommendedName>
        <fullName evidence="1">Glyoxalase-like domain-containing protein</fullName>
    </recommendedName>
</protein>
<dbReference type="Proteomes" id="UP000635606">
    <property type="component" value="Unassembled WGS sequence"/>
</dbReference>
<dbReference type="Pfam" id="PF18029">
    <property type="entry name" value="Glyoxalase_6"/>
    <property type="match status" value="1"/>
</dbReference>
<dbReference type="InterPro" id="IPR029068">
    <property type="entry name" value="Glyas_Bleomycin-R_OHBP_Dase"/>
</dbReference>
<keyword evidence="3" id="KW-1185">Reference proteome</keyword>
<feature type="domain" description="Glyoxalase-like" evidence="1">
    <location>
        <begin position="10"/>
        <end position="110"/>
    </location>
</feature>
<name>A0A8J3ZQJ3_9ACTN</name>